<dbReference type="RefSeq" id="WP_379864807.1">
    <property type="nucleotide sequence ID" value="NZ_JBHTBW010000025.1"/>
</dbReference>
<dbReference type="GO" id="GO:0008168">
    <property type="term" value="F:methyltransferase activity"/>
    <property type="evidence" value="ECO:0007669"/>
    <property type="project" value="UniProtKB-KW"/>
</dbReference>
<evidence type="ECO:0000313" key="1">
    <source>
        <dbReference type="EMBL" id="MFC7441506.1"/>
    </source>
</evidence>
<dbReference type="Gene3D" id="3.40.50.150">
    <property type="entry name" value="Vaccinia Virus protein VP39"/>
    <property type="match status" value="1"/>
</dbReference>
<dbReference type="InterPro" id="IPR029063">
    <property type="entry name" value="SAM-dependent_MTases_sf"/>
</dbReference>
<gene>
    <name evidence="1" type="ORF">ACFQNG_10110</name>
</gene>
<comment type="caution">
    <text evidence="1">The sequence shown here is derived from an EMBL/GenBank/DDBJ whole genome shotgun (WGS) entry which is preliminary data.</text>
</comment>
<dbReference type="InterPro" id="IPR007536">
    <property type="entry name" value="16SrRNA_methylTrfase_J"/>
</dbReference>
<dbReference type="CDD" id="cd02440">
    <property type="entry name" value="AdoMet_MTases"/>
    <property type="match status" value="1"/>
</dbReference>
<accession>A0ABW2RKI8</accession>
<keyword evidence="2" id="KW-1185">Reference proteome</keyword>
<organism evidence="1 2">
    <name type="scientific">Laceyella putida</name>
    <dbReference type="NCBI Taxonomy" id="110101"/>
    <lineage>
        <taxon>Bacteria</taxon>
        <taxon>Bacillati</taxon>
        <taxon>Bacillota</taxon>
        <taxon>Bacilli</taxon>
        <taxon>Bacillales</taxon>
        <taxon>Thermoactinomycetaceae</taxon>
        <taxon>Laceyella</taxon>
    </lineage>
</organism>
<keyword evidence="1" id="KW-0808">Transferase</keyword>
<dbReference type="GO" id="GO:0032259">
    <property type="term" value="P:methylation"/>
    <property type="evidence" value="ECO:0007669"/>
    <property type="project" value="UniProtKB-KW"/>
</dbReference>
<evidence type="ECO:0000313" key="2">
    <source>
        <dbReference type="Proteomes" id="UP001596500"/>
    </source>
</evidence>
<dbReference type="Pfam" id="PF04445">
    <property type="entry name" value="SAM_MT"/>
    <property type="match status" value="1"/>
</dbReference>
<sequence>MFVTTSFHPGTIETQEARELAALLEIPYVKRERHSLPELFAQMGESRAVVVTKQGWRVEEKQGLPFFFHPNMSALRIKQLLNGDRDAMVDSAELRPGDQVLDCTLGMGADAIVAAFAVGEEGKVVALESEPVIAAIVKRGLETYQTDRNALNEAMRRVEVIQADYRSYLPQCQDDSFDVVMFDPMFRETVRASTAMQQLKPLANPHPLDEGAVREALRVARRAVLLKERPKGGEFARLGFEIVKSSSNFAWGVIRKGGGR</sequence>
<dbReference type="Proteomes" id="UP001596500">
    <property type="component" value="Unassembled WGS sequence"/>
</dbReference>
<keyword evidence="1" id="KW-0489">Methyltransferase</keyword>
<reference evidence="2" key="1">
    <citation type="journal article" date="2019" name="Int. J. Syst. Evol. Microbiol.">
        <title>The Global Catalogue of Microorganisms (GCM) 10K type strain sequencing project: providing services to taxonomists for standard genome sequencing and annotation.</title>
        <authorList>
            <consortium name="The Broad Institute Genomics Platform"/>
            <consortium name="The Broad Institute Genome Sequencing Center for Infectious Disease"/>
            <person name="Wu L."/>
            <person name="Ma J."/>
        </authorList>
    </citation>
    <scope>NUCLEOTIDE SEQUENCE [LARGE SCALE GENOMIC DNA]</scope>
    <source>
        <strain evidence="2">CGMCC 1.12942</strain>
    </source>
</reference>
<protein>
    <submittedName>
        <fullName evidence="1">Class I SAM-dependent methyltransferase</fullName>
        <ecNumber evidence="1">2.1.1.-</ecNumber>
    </submittedName>
</protein>
<dbReference type="EC" id="2.1.1.-" evidence="1"/>
<dbReference type="EMBL" id="JBHTBW010000025">
    <property type="protein sequence ID" value="MFC7441506.1"/>
    <property type="molecule type" value="Genomic_DNA"/>
</dbReference>
<dbReference type="SUPFAM" id="SSF53335">
    <property type="entry name" value="S-adenosyl-L-methionine-dependent methyltransferases"/>
    <property type="match status" value="1"/>
</dbReference>
<dbReference type="PANTHER" id="PTHR36112">
    <property type="entry name" value="RIBOSOMAL RNA SMALL SUBUNIT METHYLTRANSFERASE J"/>
    <property type="match status" value="1"/>
</dbReference>
<name>A0ABW2RKI8_9BACL</name>
<dbReference type="PANTHER" id="PTHR36112:SF1">
    <property type="entry name" value="RIBOSOMAL RNA SMALL SUBUNIT METHYLTRANSFERASE J"/>
    <property type="match status" value="1"/>
</dbReference>
<proteinExistence type="predicted"/>